<feature type="non-terminal residue" evidence="2">
    <location>
        <position position="1"/>
    </location>
</feature>
<proteinExistence type="predicted"/>
<feature type="transmembrane region" description="Helical" evidence="1">
    <location>
        <begin position="41"/>
        <end position="60"/>
    </location>
</feature>
<organism evidence="2">
    <name type="scientific">marine sediment metagenome</name>
    <dbReference type="NCBI Taxonomy" id="412755"/>
    <lineage>
        <taxon>unclassified sequences</taxon>
        <taxon>metagenomes</taxon>
        <taxon>ecological metagenomes</taxon>
    </lineage>
</organism>
<keyword evidence="1" id="KW-0472">Membrane</keyword>
<keyword evidence="1" id="KW-1133">Transmembrane helix</keyword>
<dbReference type="EMBL" id="LAZR01060044">
    <property type="protein sequence ID" value="KKK66512.1"/>
    <property type="molecule type" value="Genomic_DNA"/>
</dbReference>
<gene>
    <name evidence="2" type="ORF">LCGC14_2963370</name>
</gene>
<keyword evidence="1" id="KW-0812">Transmembrane</keyword>
<evidence type="ECO:0000313" key="2">
    <source>
        <dbReference type="EMBL" id="KKK66512.1"/>
    </source>
</evidence>
<name>A0A0F8XBJ8_9ZZZZ</name>
<protein>
    <submittedName>
        <fullName evidence="2">Uncharacterized protein</fullName>
    </submittedName>
</protein>
<reference evidence="2" key="1">
    <citation type="journal article" date="2015" name="Nature">
        <title>Complex archaea that bridge the gap between prokaryotes and eukaryotes.</title>
        <authorList>
            <person name="Spang A."/>
            <person name="Saw J.H."/>
            <person name="Jorgensen S.L."/>
            <person name="Zaremba-Niedzwiedzka K."/>
            <person name="Martijn J."/>
            <person name="Lind A.E."/>
            <person name="van Eijk R."/>
            <person name="Schleper C."/>
            <person name="Guy L."/>
            <person name="Ettema T.J."/>
        </authorList>
    </citation>
    <scope>NUCLEOTIDE SEQUENCE</scope>
</reference>
<sequence length="62" mass="7520">VKRDVLKIRARIILSINSFPTEDLMRQQQFIQYNNNFFNSILIYLFCNYYSINLAEFLFFGD</sequence>
<comment type="caution">
    <text evidence="2">The sequence shown here is derived from an EMBL/GenBank/DDBJ whole genome shotgun (WGS) entry which is preliminary data.</text>
</comment>
<evidence type="ECO:0000256" key="1">
    <source>
        <dbReference type="SAM" id="Phobius"/>
    </source>
</evidence>
<dbReference type="AlphaFoldDB" id="A0A0F8XBJ8"/>
<accession>A0A0F8XBJ8</accession>